<dbReference type="AlphaFoldDB" id="A0A2M4D9K4"/>
<organism evidence="2">
    <name type="scientific">Anopheles darlingi</name>
    <name type="common">Mosquito</name>
    <dbReference type="NCBI Taxonomy" id="43151"/>
    <lineage>
        <taxon>Eukaryota</taxon>
        <taxon>Metazoa</taxon>
        <taxon>Ecdysozoa</taxon>
        <taxon>Arthropoda</taxon>
        <taxon>Hexapoda</taxon>
        <taxon>Insecta</taxon>
        <taxon>Pterygota</taxon>
        <taxon>Neoptera</taxon>
        <taxon>Endopterygota</taxon>
        <taxon>Diptera</taxon>
        <taxon>Nematocera</taxon>
        <taxon>Culicoidea</taxon>
        <taxon>Culicidae</taxon>
        <taxon>Anophelinae</taxon>
        <taxon>Anopheles</taxon>
    </lineage>
</organism>
<protein>
    <submittedName>
        <fullName evidence="2">Putative secreted protein</fullName>
    </submittedName>
</protein>
<keyword evidence="1" id="KW-0732">Signal</keyword>
<evidence type="ECO:0000313" key="2">
    <source>
        <dbReference type="EMBL" id="MBW73738.1"/>
    </source>
</evidence>
<feature type="signal peptide" evidence="1">
    <location>
        <begin position="1"/>
        <end position="15"/>
    </location>
</feature>
<dbReference type="EMBL" id="GGFL01009560">
    <property type="protein sequence ID" value="MBW73738.1"/>
    <property type="molecule type" value="Transcribed_RNA"/>
</dbReference>
<feature type="chain" id="PRO_5014733955" evidence="1">
    <location>
        <begin position="16"/>
        <end position="69"/>
    </location>
</feature>
<proteinExistence type="predicted"/>
<reference evidence="2" key="1">
    <citation type="submission" date="2018-01" db="EMBL/GenBank/DDBJ databases">
        <title>An insight into the sialome of Amazonian anophelines.</title>
        <authorList>
            <person name="Ribeiro J.M."/>
            <person name="Scarpassa V."/>
            <person name="Calvo E."/>
        </authorList>
    </citation>
    <scope>NUCLEOTIDE SEQUENCE</scope>
</reference>
<accession>A0A2M4D9K4</accession>
<name>A0A2M4D9K4_ANODA</name>
<sequence length="69" mass="7358">MCMCMCTFCVPFSSAILLSIVRSHRNHVQHGEIRKRSTLAASGSGASCVLISFIDSTISGNRINLLASG</sequence>
<evidence type="ECO:0000256" key="1">
    <source>
        <dbReference type="SAM" id="SignalP"/>
    </source>
</evidence>